<dbReference type="InterPro" id="IPR012675">
    <property type="entry name" value="Beta-grasp_dom_sf"/>
</dbReference>
<name>A0A934J2D1_9BACL</name>
<comment type="caution">
    <text evidence="2">The sequence shown here is derived from an EMBL/GenBank/DDBJ whole genome shotgun (WGS) entry which is preliminary data.</text>
</comment>
<evidence type="ECO:0000259" key="1">
    <source>
        <dbReference type="PROSITE" id="PS51085"/>
    </source>
</evidence>
<protein>
    <submittedName>
        <fullName evidence="2">(2Fe-2S)-binding protein</fullName>
    </submittedName>
</protein>
<gene>
    <name evidence="2" type="ORF">JFN88_20090</name>
</gene>
<dbReference type="InterPro" id="IPR036010">
    <property type="entry name" value="2Fe-2S_ferredoxin-like_sf"/>
</dbReference>
<evidence type="ECO:0000313" key="3">
    <source>
        <dbReference type="Proteomes" id="UP000640274"/>
    </source>
</evidence>
<dbReference type="PROSITE" id="PS51085">
    <property type="entry name" value="2FE2S_FER_2"/>
    <property type="match status" value="1"/>
</dbReference>
<accession>A0A934J2D1</accession>
<organism evidence="2 3">
    <name type="scientific">Paenibacillus roseus</name>
    <dbReference type="NCBI Taxonomy" id="2798579"/>
    <lineage>
        <taxon>Bacteria</taxon>
        <taxon>Bacillati</taxon>
        <taxon>Bacillota</taxon>
        <taxon>Bacilli</taxon>
        <taxon>Bacillales</taxon>
        <taxon>Paenibacillaceae</taxon>
        <taxon>Paenibacillus</taxon>
    </lineage>
</organism>
<dbReference type="AlphaFoldDB" id="A0A934J2D1"/>
<sequence length="98" mass="10970">MIEIIGRSKKATVDAEAGLTLLDLALKHDVDWGFSCTRGTCARCRCLVTEGMEYLEEVTDAEWNRLEQEELDEGYRLACQAVIKNGAGQVNVVNKPYF</sequence>
<proteinExistence type="predicted"/>
<dbReference type="EMBL" id="JAELUP010000103">
    <property type="protein sequence ID" value="MBJ6363512.1"/>
    <property type="molecule type" value="Genomic_DNA"/>
</dbReference>
<dbReference type="InterPro" id="IPR001041">
    <property type="entry name" value="2Fe-2S_ferredoxin-type"/>
</dbReference>
<evidence type="ECO:0000313" key="2">
    <source>
        <dbReference type="EMBL" id="MBJ6363512.1"/>
    </source>
</evidence>
<dbReference type="GO" id="GO:0051536">
    <property type="term" value="F:iron-sulfur cluster binding"/>
    <property type="evidence" value="ECO:0007669"/>
    <property type="project" value="InterPro"/>
</dbReference>
<dbReference type="Proteomes" id="UP000640274">
    <property type="component" value="Unassembled WGS sequence"/>
</dbReference>
<reference evidence="2" key="1">
    <citation type="submission" date="2020-12" db="EMBL/GenBank/DDBJ databases">
        <authorList>
            <person name="Huq M.A."/>
        </authorList>
    </citation>
    <scope>NUCLEOTIDE SEQUENCE</scope>
    <source>
        <strain evidence="2">MAHUQ-46</strain>
    </source>
</reference>
<dbReference type="RefSeq" id="WP_199021049.1">
    <property type="nucleotide sequence ID" value="NZ_JAELUP010000103.1"/>
</dbReference>
<dbReference type="SUPFAM" id="SSF54292">
    <property type="entry name" value="2Fe-2S ferredoxin-like"/>
    <property type="match status" value="1"/>
</dbReference>
<feature type="domain" description="2Fe-2S ferredoxin-type" evidence="1">
    <location>
        <begin position="1"/>
        <end position="96"/>
    </location>
</feature>
<keyword evidence="3" id="KW-1185">Reference proteome</keyword>
<dbReference type="Gene3D" id="3.10.20.30">
    <property type="match status" value="1"/>
</dbReference>
<dbReference type="CDD" id="cd00207">
    <property type="entry name" value="fer2"/>
    <property type="match status" value="1"/>
</dbReference>
<dbReference type="Pfam" id="PF00111">
    <property type="entry name" value="Fer2"/>
    <property type="match status" value="1"/>
</dbReference>